<dbReference type="Pfam" id="PF13701">
    <property type="entry name" value="DDE_Tnp_1_4"/>
    <property type="match status" value="1"/>
</dbReference>
<dbReference type="NCBIfam" id="NF033539">
    <property type="entry name" value="transpos_IS1380"/>
    <property type="match status" value="1"/>
</dbReference>
<dbReference type="InterPro" id="IPR047960">
    <property type="entry name" value="Transpos_IS1380"/>
</dbReference>
<dbReference type="InterPro" id="IPR025668">
    <property type="entry name" value="Tnp_DDE_dom"/>
</dbReference>
<feature type="domain" description="Transposase DDE" evidence="1">
    <location>
        <begin position="8"/>
        <end position="353"/>
    </location>
</feature>
<evidence type="ECO:0000313" key="2">
    <source>
        <dbReference type="EMBL" id="ASJ73966.1"/>
    </source>
</evidence>
<dbReference type="KEGG" id="gai:IMCC3135_19435"/>
<sequence length="357" mass="40766">MDRDPVTGQLLASQPTLSRFENQVDGRSLVKMGHAIADTVVARHRKRLKGRARRITIDMDPTDDPTYGAQQLTFFNGYYDSWCYLPVAGFLQFDDEADQYAFAYVLRPGEATATEGAISLLKRTLSKLRKAFGKIKIRVRLDGGYSTPEVLEFLDEQRVEYVVAIAKNTVLKAFSEPLMAEARDLSSISGETEHCFGECLYEAETWDDERRVIFKAEVVRHPGREPKDNPRFVVTNLKSKPAFIYQRVYCQRAPIENRIKELLYGLNIDRTSCTRFFANQLRGLLTLAAYVLFQELRLKANGTSLANAQVSTLRERLLKLAVWIQRSTRRIVFHLPDSAPWRHEWTQIARALGAVPT</sequence>
<protein>
    <recommendedName>
        <fullName evidence="1">Transposase DDE domain-containing protein</fullName>
    </recommendedName>
</protein>
<evidence type="ECO:0000259" key="1">
    <source>
        <dbReference type="Pfam" id="PF13701"/>
    </source>
</evidence>
<organism evidence="2 3">
    <name type="scientific">Granulosicoccus antarcticus IMCC3135</name>
    <dbReference type="NCBI Taxonomy" id="1192854"/>
    <lineage>
        <taxon>Bacteria</taxon>
        <taxon>Pseudomonadati</taxon>
        <taxon>Pseudomonadota</taxon>
        <taxon>Gammaproteobacteria</taxon>
        <taxon>Chromatiales</taxon>
        <taxon>Granulosicoccaceae</taxon>
        <taxon>Granulosicoccus</taxon>
    </lineage>
</organism>
<proteinExistence type="predicted"/>
<dbReference type="EMBL" id="CP018632">
    <property type="protein sequence ID" value="ASJ73966.1"/>
    <property type="molecule type" value="Genomic_DNA"/>
</dbReference>
<name>A0A2Z2NR52_9GAMM</name>
<reference evidence="2 3" key="1">
    <citation type="submission" date="2016-12" db="EMBL/GenBank/DDBJ databases">
        <authorList>
            <person name="Song W.-J."/>
            <person name="Kurnit D.M."/>
        </authorList>
    </citation>
    <scope>NUCLEOTIDE SEQUENCE [LARGE SCALE GENOMIC DNA]</scope>
    <source>
        <strain evidence="2 3">IMCC3135</strain>
    </source>
</reference>
<dbReference type="AlphaFoldDB" id="A0A2Z2NR52"/>
<dbReference type="Proteomes" id="UP000250079">
    <property type="component" value="Chromosome"/>
</dbReference>
<evidence type="ECO:0000313" key="3">
    <source>
        <dbReference type="Proteomes" id="UP000250079"/>
    </source>
</evidence>
<accession>A0A2Z2NR52</accession>
<gene>
    <name evidence="2" type="ORF">IMCC3135_19435</name>
</gene>
<keyword evidence="3" id="KW-1185">Reference proteome</keyword>